<protein>
    <submittedName>
        <fullName evidence="7">Glutathionylspermidine synthase</fullName>
    </submittedName>
</protein>
<dbReference type="InterPro" id="IPR016185">
    <property type="entry name" value="PreATP-grasp_dom_sf"/>
</dbReference>
<evidence type="ECO:0000313" key="7">
    <source>
        <dbReference type="EMBL" id="ELQ40120.1"/>
    </source>
</evidence>
<evidence type="ECO:0000256" key="5">
    <source>
        <dbReference type="ARBA" id="ARBA00022842"/>
    </source>
</evidence>
<keyword evidence="4" id="KW-0067">ATP-binding</keyword>
<evidence type="ECO:0000256" key="1">
    <source>
        <dbReference type="ARBA" id="ARBA00022598"/>
    </source>
</evidence>
<evidence type="ECO:0000256" key="3">
    <source>
        <dbReference type="ARBA" id="ARBA00022741"/>
    </source>
</evidence>
<dbReference type="AlphaFoldDB" id="A0AA97P1C0"/>
<keyword evidence="5" id="KW-0460">Magnesium</keyword>
<organism evidence="7">
    <name type="scientific">Pyricularia oryzae (strain Y34)</name>
    <name type="common">Rice blast fungus</name>
    <name type="synonym">Magnaporthe oryzae</name>
    <dbReference type="NCBI Taxonomy" id="1143189"/>
    <lineage>
        <taxon>Eukaryota</taxon>
        <taxon>Fungi</taxon>
        <taxon>Dikarya</taxon>
        <taxon>Ascomycota</taxon>
        <taxon>Pezizomycotina</taxon>
        <taxon>Sordariomycetes</taxon>
        <taxon>Sordariomycetidae</taxon>
        <taxon>Magnaporthales</taxon>
        <taxon>Pyriculariaceae</taxon>
        <taxon>Pyricularia</taxon>
    </lineage>
</organism>
<dbReference type="Pfam" id="PF03738">
    <property type="entry name" value="GSP_synth"/>
    <property type="match status" value="1"/>
</dbReference>
<dbReference type="SUPFAM" id="SSF52440">
    <property type="entry name" value="PreATP-grasp domain"/>
    <property type="match status" value="1"/>
</dbReference>
<keyword evidence="3" id="KW-0547">Nucleotide-binding</keyword>
<dbReference type="Gene3D" id="3.30.1490.330">
    <property type="match status" value="1"/>
</dbReference>
<keyword evidence="2" id="KW-0479">Metal-binding</keyword>
<evidence type="ECO:0000259" key="6">
    <source>
        <dbReference type="Pfam" id="PF03738"/>
    </source>
</evidence>
<reference evidence="7" key="1">
    <citation type="journal article" date="2012" name="PLoS Genet.">
        <title>Comparative analysis of the genomes of two field isolates of the rice blast fungus Magnaporthe oryzae.</title>
        <authorList>
            <person name="Xue M."/>
            <person name="Yang J."/>
            <person name="Li Z."/>
            <person name="Hu S."/>
            <person name="Yao N."/>
            <person name="Dean R.A."/>
            <person name="Zhao W."/>
            <person name="Shen M."/>
            <person name="Zhang H."/>
            <person name="Li C."/>
            <person name="Liu L."/>
            <person name="Cao L."/>
            <person name="Xu X."/>
            <person name="Xing Y."/>
            <person name="Hsiang T."/>
            <person name="Zhang Z."/>
            <person name="Xu J.R."/>
            <person name="Peng Y.L."/>
        </authorList>
    </citation>
    <scope>NUCLEOTIDE SEQUENCE</scope>
    <source>
        <strain evidence="7">Y34</strain>
    </source>
</reference>
<dbReference type="SUPFAM" id="SSF56059">
    <property type="entry name" value="Glutathione synthetase ATP-binding domain-like"/>
    <property type="match status" value="1"/>
</dbReference>
<dbReference type="GO" id="GO:0005524">
    <property type="term" value="F:ATP binding"/>
    <property type="evidence" value="ECO:0007669"/>
    <property type="project" value="UniProtKB-KW"/>
</dbReference>
<dbReference type="InterPro" id="IPR005494">
    <property type="entry name" value="GSPS_pre-ATP-grasp-like_dom"/>
</dbReference>
<proteinExistence type="predicted"/>
<dbReference type="EMBL" id="JH793194">
    <property type="protein sequence ID" value="ELQ40120.1"/>
    <property type="molecule type" value="Genomic_DNA"/>
</dbReference>
<evidence type="ECO:0000256" key="2">
    <source>
        <dbReference type="ARBA" id="ARBA00022723"/>
    </source>
</evidence>
<dbReference type="GO" id="GO:0046872">
    <property type="term" value="F:metal ion binding"/>
    <property type="evidence" value="ECO:0007669"/>
    <property type="project" value="UniProtKB-KW"/>
</dbReference>
<gene>
    <name evidence="7" type="ORF">OOU_Y34scaffold00461g8</name>
</gene>
<name>A0AA97P1C0_PYRO3</name>
<dbReference type="Proteomes" id="UP000011086">
    <property type="component" value="Unassembled WGS sequence"/>
</dbReference>
<evidence type="ECO:0000256" key="4">
    <source>
        <dbReference type="ARBA" id="ARBA00022840"/>
    </source>
</evidence>
<dbReference type="GO" id="GO:0016874">
    <property type="term" value="F:ligase activity"/>
    <property type="evidence" value="ECO:0007669"/>
    <property type="project" value="UniProtKB-KW"/>
</dbReference>
<keyword evidence="1" id="KW-0436">Ligase</keyword>
<accession>A0AA97P1C0</accession>
<sequence length="485" mass="55179">MSIKEREDLFTPTQYFYSRAMRRVRTEPRPNFVRLLHSQGLVFNRDPIPAGQHEHYWPDDRYYAFTGEEIKLLQDAAADVFAMLCEATDYLTERPELIASRLAIPEFCLKQIVESWKRTPAFGSVYSRFDICFGGLDHADPQLRVPRFYEINADTPTTLIESASIQFSWLQQTGHGPDQYNDVEEKLIAAWQRNMAEIERKLGHRPKVHFASTRTRDGEDEINTEYLAATCQTAGYETKNTWLDQISLGRDGRLYDQDGEHIDVVYKLYPWELIIKEKFAQACFSDMENIGRRDASGRYTGGTIWIEPPYKLLWTSKAMFAILWELFRDDPRGRWLLPTYLEAERPADMVRYARKPIFARKGAGVTLQDGDETIIRTGACGFGDEGYVVQELAVLPAFGGDEDGKARRPSYPVIGLWMIDGAPAGMGIREDVGQVTGDSSSFIPNVIEDAPEVNYERQPVPTLGEIEAVLSLDTYYESGVLKAAA</sequence>
<feature type="domain" description="Glutathionylspermidine synthase pre-ATP-grasp-like" evidence="6">
    <location>
        <begin position="36"/>
        <end position="447"/>
    </location>
</feature>